<dbReference type="RefSeq" id="XP_022080902.1">
    <property type="nucleotide sequence ID" value="XM_022225210.1"/>
</dbReference>
<dbReference type="PANTHER" id="PTHR13318:SF95">
    <property type="entry name" value="F-BOX PROTEIN YLR352W"/>
    <property type="match status" value="1"/>
</dbReference>
<reference evidence="3" key="1">
    <citation type="submission" date="2025-08" db="UniProtKB">
        <authorList>
            <consortium name="RefSeq"/>
        </authorList>
    </citation>
    <scope>IDENTIFICATION</scope>
</reference>
<dbReference type="KEGG" id="aplc:110973948"/>
<keyword evidence="2" id="KW-1185">Reference proteome</keyword>
<dbReference type="InterPro" id="IPR032675">
    <property type="entry name" value="LRR_dom_sf"/>
</dbReference>
<proteinExistence type="predicted"/>
<dbReference type="AlphaFoldDB" id="A0A8B7XL63"/>
<dbReference type="Pfam" id="PF25372">
    <property type="entry name" value="DUF7885"/>
    <property type="match status" value="1"/>
</dbReference>
<accession>A0A8B7XL63</accession>
<dbReference type="OrthoDB" id="27842at2759"/>
<dbReference type="OMA" id="CAQISPA"/>
<dbReference type="GeneID" id="110973948"/>
<feature type="domain" description="F-box/LRR-repeat protein 15-like leucin rich repeat" evidence="1">
    <location>
        <begin position="191"/>
        <end position="375"/>
    </location>
</feature>
<dbReference type="GO" id="GO:0019005">
    <property type="term" value="C:SCF ubiquitin ligase complex"/>
    <property type="evidence" value="ECO:0007669"/>
    <property type="project" value="TreeGrafter"/>
</dbReference>
<evidence type="ECO:0000313" key="3">
    <source>
        <dbReference type="RefSeq" id="XP_022080902.1"/>
    </source>
</evidence>
<dbReference type="Gene3D" id="3.80.10.10">
    <property type="entry name" value="Ribonuclease Inhibitor"/>
    <property type="match status" value="3"/>
</dbReference>
<protein>
    <submittedName>
        <fullName evidence="3">F-box/LRR-repeat protein 13-like</fullName>
    </submittedName>
</protein>
<dbReference type="GO" id="GO:0031146">
    <property type="term" value="P:SCF-dependent proteasomal ubiquitin-dependent protein catabolic process"/>
    <property type="evidence" value="ECO:0007669"/>
    <property type="project" value="TreeGrafter"/>
</dbReference>
<evidence type="ECO:0000313" key="2">
    <source>
        <dbReference type="Proteomes" id="UP000694845"/>
    </source>
</evidence>
<dbReference type="Proteomes" id="UP000694845">
    <property type="component" value="Unplaced"/>
</dbReference>
<evidence type="ECO:0000259" key="1">
    <source>
        <dbReference type="Pfam" id="PF25372"/>
    </source>
</evidence>
<dbReference type="InterPro" id="IPR006553">
    <property type="entry name" value="Leu-rich_rpt_Cys-con_subtyp"/>
</dbReference>
<name>A0A8B7XL63_ACAPL</name>
<dbReference type="PANTHER" id="PTHR13318">
    <property type="entry name" value="PARTNER OF PAIRED, ISOFORM B-RELATED"/>
    <property type="match status" value="1"/>
</dbReference>
<dbReference type="SMART" id="SM00367">
    <property type="entry name" value="LRR_CC"/>
    <property type="match status" value="13"/>
</dbReference>
<organism evidence="2 3">
    <name type="scientific">Acanthaster planci</name>
    <name type="common">Crown-of-thorns starfish</name>
    <dbReference type="NCBI Taxonomy" id="133434"/>
    <lineage>
        <taxon>Eukaryota</taxon>
        <taxon>Metazoa</taxon>
        <taxon>Echinodermata</taxon>
        <taxon>Eleutherozoa</taxon>
        <taxon>Asterozoa</taxon>
        <taxon>Asteroidea</taxon>
        <taxon>Valvatacea</taxon>
        <taxon>Valvatida</taxon>
        <taxon>Acanthasteridae</taxon>
        <taxon>Acanthaster</taxon>
    </lineage>
</organism>
<dbReference type="InterPro" id="IPR057207">
    <property type="entry name" value="FBXL15_LRR"/>
</dbReference>
<dbReference type="SUPFAM" id="SSF52047">
    <property type="entry name" value="RNI-like"/>
    <property type="match status" value="2"/>
</dbReference>
<sequence>MVKKLEDMCLQCIGQNLNSISQVGRLLTTKHKELLLQRLVDHDMLTPEYLPHVTYHLFSPALRSVRFKGCEQVTDAVLMQLNACKCQLESLYIAYCDNVTDVGLHTFFSKQTSLKNLTLKKLPQVTCKALEAVCCPDTLVEVKVHCSNISNRGIQNLVTKNPKIRKLAFGTSTLKVSDEVVPVCASALGSNLIDLNISDVNTLSDKSLSLIGDNCPNLIRIGLMGCNRFTSEGLLPLLENCTKLQELDLSFCYKALEPSSSNVLEHLPLAITSLSLSGLPVEGTALNKALARLPKLSELRLCGVNNISDEDIEEIFSSIGSRLTILDMSGCHQSMTDHALRSVLKYCTELENLSISFCVRLTGEAFINLLRDPRRARNLTSLKLNGLKEISHSILVGIATTCPNLETIYLGGLKCVDDALLSDIASSCPKLRDISIKSSTGVHSHQVTDAGLLDLIQYCPLQHVVISGIHKITDRCVLALANSCPDLKSLYASGCTMITAAGIRYLKDMCNNRVHVVHKIPNLDPNQVMAKNLDTGEFCRVDQMY</sequence>
<gene>
    <name evidence="3" type="primary">LOC110973948</name>
</gene>